<dbReference type="AlphaFoldDB" id="A0A3D9H463"/>
<keyword evidence="2" id="KW-1185">Reference proteome</keyword>
<proteinExistence type="predicted"/>
<reference evidence="1 2" key="1">
    <citation type="submission" date="2018-07" db="EMBL/GenBank/DDBJ databases">
        <title>Genomic Encyclopedia of Type Strains, Phase III (KMG-III): the genomes of soil and plant-associated and newly described type strains.</title>
        <authorList>
            <person name="Whitman W."/>
        </authorList>
    </citation>
    <scope>NUCLEOTIDE SEQUENCE [LARGE SCALE GENOMIC DNA]</scope>
    <source>
        <strain evidence="1 2">CECT 7946</strain>
    </source>
</reference>
<evidence type="ECO:0000313" key="2">
    <source>
        <dbReference type="Proteomes" id="UP000256980"/>
    </source>
</evidence>
<organism evidence="1 2">
    <name type="scientific">Winogradskyella eximia</name>
    <dbReference type="NCBI Taxonomy" id="262006"/>
    <lineage>
        <taxon>Bacteria</taxon>
        <taxon>Pseudomonadati</taxon>
        <taxon>Bacteroidota</taxon>
        <taxon>Flavobacteriia</taxon>
        <taxon>Flavobacteriales</taxon>
        <taxon>Flavobacteriaceae</taxon>
        <taxon>Winogradskyella</taxon>
    </lineage>
</organism>
<comment type="caution">
    <text evidence="1">The sequence shown here is derived from an EMBL/GenBank/DDBJ whole genome shotgun (WGS) entry which is preliminary data.</text>
</comment>
<evidence type="ECO:0000313" key="1">
    <source>
        <dbReference type="EMBL" id="RED43971.1"/>
    </source>
</evidence>
<protein>
    <submittedName>
        <fullName evidence="1">Uncharacterized protein</fullName>
    </submittedName>
</protein>
<dbReference type="Proteomes" id="UP000256980">
    <property type="component" value="Unassembled WGS sequence"/>
</dbReference>
<accession>A0A3D9H463</accession>
<sequence length="31" mass="3818">MIKYDFAIKTKPTLMVRQGWEKIAMKKKNYR</sequence>
<gene>
    <name evidence="1" type="ORF">DFQ10_104162</name>
</gene>
<dbReference type="EMBL" id="QRDV01000004">
    <property type="protein sequence ID" value="RED43971.1"/>
    <property type="molecule type" value="Genomic_DNA"/>
</dbReference>
<name>A0A3D9H463_9FLAO</name>